<comment type="caution">
    <text evidence="5">The sequence shown here is derived from an EMBL/GenBank/DDBJ whole genome shotgun (WGS) entry which is preliminary data.</text>
</comment>
<dbReference type="EMBL" id="JAFJYH010000064">
    <property type="protein sequence ID" value="KAG4421530.1"/>
    <property type="molecule type" value="Genomic_DNA"/>
</dbReference>
<accession>A0A8H7TH34</accession>
<dbReference type="InterPro" id="IPR007219">
    <property type="entry name" value="XnlR_reg_dom"/>
</dbReference>
<gene>
    <name evidence="5" type="ORF">IFR04_005369</name>
</gene>
<keyword evidence="6" id="KW-1185">Reference proteome</keyword>
<evidence type="ECO:0000256" key="3">
    <source>
        <dbReference type="ARBA" id="ARBA00023242"/>
    </source>
</evidence>
<evidence type="ECO:0000256" key="1">
    <source>
        <dbReference type="ARBA" id="ARBA00023015"/>
    </source>
</evidence>
<organism evidence="5 6">
    <name type="scientific">Cadophora malorum</name>
    <dbReference type="NCBI Taxonomy" id="108018"/>
    <lineage>
        <taxon>Eukaryota</taxon>
        <taxon>Fungi</taxon>
        <taxon>Dikarya</taxon>
        <taxon>Ascomycota</taxon>
        <taxon>Pezizomycotina</taxon>
        <taxon>Leotiomycetes</taxon>
        <taxon>Helotiales</taxon>
        <taxon>Ploettnerulaceae</taxon>
        <taxon>Cadophora</taxon>
    </lineage>
</organism>
<dbReference type="Pfam" id="PF04082">
    <property type="entry name" value="Fungal_trans"/>
    <property type="match status" value="1"/>
</dbReference>
<dbReference type="SMART" id="SM00906">
    <property type="entry name" value="Fungal_trans"/>
    <property type="match status" value="1"/>
</dbReference>
<dbReference type="Proteomes" id="UP000664132">
    <property type="component" value="Unassembled WGS sequence"/>
</dbReference>
<sequence>MQGQLQCRYCQLRGFECSITQPRKKRVYSTLEGDDNRLALLESLVKGLLPEADLSSSDEMRLLGKSLGIPLPATQDVFRSTESQKNERESDESQEIVLPLMPDQQGQVQYIGPASSFSFHLNLRRLMGNYSSLEFSMFGKNAAEDQNAAKVQDTGNGAEAIPACVPDARRLNTITNDCNSPSDAVREIDGPVLDSLIDTYFEVVHTDFPVLHEASFREAYEIWCASDATSATNPVWLCGLLCVLILARRVAAFAIPDEAEHKWWRHVQTLLPTVFFASNVFTVQALMLGALHLHNTSHRDACWNLTGTAIRIAYAIGLHRDDVKHVQSPLGRELRKQLWWTLYAFEQMQVSSYDRPSSIEHTLDLVGCPNERIIGANNCPQDYMKWSQSLVVLLGAGCKALKQAGPGISTTEEAYTKPLSPPAIILRDLKRWKEELPSHLRIQSIDSLSPSSQRPLILLHAQFHYTIILMSRSSLLRRATLLAGSHTGPLSSSLQAVSDTCIESGRSLGRLLRKLDTINKFNVFTWWDTFYTVSSSLVLTLDISCSVRQQNAASAAESQLLLGELASLMQKRLHHPRIPGSTRKWAGVVLDVNLMAQEMVLGSHHIESAQYIDATLQDSISSTIPIITQQHDVQIEVSTATSTQITNRDAFSYADPHHPRSNAHQFWSQTSFMDDPNYQENDWNWEDIDTMLKGGLSTEHPGSDRRLI</sequence>
<evidence type="ECO:0000259" key="4">
    <source>
        <dbReference type="SMART" id="SM00906"/>
    </source>
</evidence>
<dbReference type="GO" id="GO:0006351">
    <property type="term" value="P:DNA-templated transcription"/>
    <property type="evidence" value="ECO:0007669"/>
    <property type="project" value="InterPro"/>
</dbReference>
<dbReference type="AlphaFoldDB" id="A0A8H7TH34"/>
<feature type="domain" description="Xylanolytic transcriptional activator regulatory" evidence="4">
    <location>
        <begin position="302"/>
        <end position="374"/>
    </location>
</feature>
<name>A0A8H7TH34_9HELO</name>
<proteinExistence type="predicted"/>
<keyword evidence="2" id="KW-0804">Transcription</keyword>
<dbReference type="PANTHER" id="PTHR47424:SF6">
    <property type="entry name" value="PROLINE UTILIZATION TRANS-ACTIVATOR"/>
    <property type="match status" value="1"/>
</dbReference>
<dbReference type="PANTHER" id="PTHR47424">
    <property type="entry name" value="REGULATORY PROTEIN GAL4"/>
    <property type="match status" value="1"/>
</dbReference>
<evidence type="ECO:0000313" key="5">
    <source>
        <dbReference type="EMBL" id="KAG4421530.1"/>
    </source>
</evidence>
<keyword evidence="3" id="KW-0539">Nucleus</keyword>
<dbReference type="CDD" id="cd12148">
    <property type="entry name" value="fungal_TF_MHR"/>
    <property type="match status" value="1"/>
</dbReference>
<dbReference type="OrthoDB" id="3266505at2759"/>
<evidence type="ECO:0000256" key="2">
    <source>
        <dbReference type="ARBA" id="ARBA00023163"/>
    </source>
</evidence>
<keyword evidence="1" id="KW-0805">Transcription regulation</keyword>
<dbReference type="InterPro" id="IPR051127">
    <property type="entry name" value="Fungal_SecMet_Regulators"/>
</dbReference>
<reference evidence="5" key="1">
    <citation type="submission" date="2021-02" db="EMBL/GenBank/DDBJ databases">
        <title>Genome sequence Cadophora malorum strain M34.</title>
        <authorList>
            <person name="Stefanovic E."/>
            <person name="Vu D."/>
            <person name="Scully C."/>
            <person name="Dijksterhuis J."/>
            <person name="Roader J."/>
            <person name="Houbraken J."/>
        </authorList>
    </citation>
    <scope>NUCLEOTIDE SEQUENCE</scope>
    <source>
        <strain evidence="5">M34</strain>
    </source>
</reference>
<evidence type="ECO:0000313" key="6">
    <source>
        <dbReference type="Proteomes" id="UP000664132"/>
    </source>
</evidence>
<dbReference type="GO" id="GO:0003677">
    <property type="term" value="F:DNA binding"/>
    <property type="evidence" value="ECO:0007669"/>
    <property type="project" value="InterPro"/>
</dbReference>
<dbReference type="GO" id="GO:0008270">
    <property type="term" value="F:zinc ion binding"/>
    <property type="evidence" value="ECO:0007669"/>
    <property type="project" value="InterPro"/>
</dbReference>
<protein>
    <recommendedName>
        <fullName evidence="4">Xylanolytic transcriptional activator regulatory domain-containing protein</fullName>
    </recommendedName>
</protein>